<evidence type="ECO:0008006" key="3">
    <source>
        <dbReference type="Google" id="ProtNLM"/>
    </source>
</evidence>
<keyword evidence="1" id="KW-0808">Transferase</keyword>
<dbReference type="AlphaFoldDB" id="A0A0F9MM37"/>
<protein>
    <recommendedName>
        <fullName evidence="3">Methyltransferase domain-containing protein</fullName>
    </recommendedName>
</protein>
<dbReference type="InterPro" id="IPR029063">
    <property type="entry name" value="SAM-dependent_MTases_sf"/>
</dbReference>
<dbReference type="GO" id="GO:0016740">
    <property type="term" value="F:transferase activity"/>
    <property type="evidence" value="ECO:0007669"/>
    <property type="project" value="UniProtKB-KW"/>
</dbReference>
<reference evidence="2" key="1">
    <citation type="journal article" date="2015" name="Nature">
        <title>Complex archaea that bridge the gap between prokaryotes and eukaryotes.</title>
        <authorList>
            <person name="Spang A."/>
            <person name="Saw J.H."/>
            <person name="Jorgensen S.L."/>
            <person name="Zaremba-Niedzwiedzka K."/>
            <person name="Martijn J."/>
            <person name="Lind A.E."/>
            <person name="van Eijk R."/>
            <person name="Schleper C."/>
            <person name="Guy L."/>
            <person name="Ettema T.J."/>
        </authorList>
    </citation>
    <scope>NUCLEOTIDE SEQUENCE</scope>
</reference>
<accession>A0A0F9MM37</accession>
<evidence type="ECO:0000313" key="2">
    <source>
        <dbReference type="EMBL" id="KKN00422.1"/>
    </source>
</evidence>
<dbReference type="PANTHER" id="PTHR43861">
    <property type="entry name" value="TRANS-ACONITATE 2-METHYLTRANSFERASE-RELATED"/>
    <property type="match status" value="1"/>
</dbReference>
<gene>
    <name evidence="2" type="ORF">LCGC14_1137950</name>
</gene>
<name>A0A0F9MM37_9ZZZZ</name>
<dbReference type="SUPFAM" id="SSF53335">
    <property type="entry name" value="S-adenosyl-L-methionine-dependent methyltransferases"/>
    <property type="match status" value="1"/>
</dbReference>
<evidence type="ECO:0000256" key="1">
    <source>
        <dbReference type="ARBA" id="ARBA00022679"/>
    </source>
</evidence>
<dbReference type="PANTHER" id="PTHR43861:SF3">
    <property type="entry name" value="PUTATIVE (AFU_ORTHOLOGUE AFUA_2G14390)-RELATED"/>
    <property type="match status" value="1"/>
</dbReference>
<dbReference type="EMBL" id="LAZR01005377">
    <property type="protein sequence ID" value="KKN00422.1"/>
    <property type="molecule type" value="Genomic_DNA"/>
</dbReference>
<proteinExistence type="predicted"/>
<comment type="caution">
    <text evidence="2">The sequence shown here is derived from an EMBL/GenBank/DDBJ whole genome shotgun (WGS) entry which is preliminary data.</text>
</comment>
<dbReference type="Pfam" id="PF13489">
    <property type="entry name" value="Methyltransf_23"/>
    <property type="match status" value="1"/>
</dbReference>
<sequence>MPANYVIDIQNRIKDQRVLDVGCLATNPKNILTRHRIYGKYASEMIGVDYNKEFLEIAKSNGGKNLYYLDITDNAQVEKFLKRFGTFDHVISTDVMEHISNLGLFLDNIAKLMNSGGSFYMTTPNALCPNWIYWAIENNGRTKVNPDHICYFDVQTLTSLLGRSGIKIKEVMFQTASEERIKKLGLKSEVWMGKRIYIIATKE</sequence>
<dbReference type="Gene3D" id="3.40.50.150">
    <property type="entry name" value="Vaccinia Virus protein VP39"/>
    <property type="match status" value="1"/>
</dbReference>
<organism evidence="2">
    <name type="scientific">marine sediment metagenome</name>
    <dbReference type="NCBI Taxonomy" id="412755"/>
    <lineage>
        <taxon>unclassified sequences</taxon>
        <taxon>metagenomes</taxon>
        <taxon>ecological metagenomes</taxon>
    </lineage>
</organism>
<dbReference type="CDD" id="cd02440">
    <property type="entry name" value="AdoMet_MTases"/>
    <property type="match status" value="1"/>
</dbReference>